<evidence type="ECO:0000256" key="1">
    <source>
        <dbReference type="SAM" id="MobiDB-lite"/>
    </source>
</evidence>
<feature type="domain" description="DH" evidence="2">
    <location>
        <begin position="108"/>
        <end position="228"/>
    </location>
</feature>
<dbReference type="WBParaSite" id="HNAJ_0000591301-mRNA-1">
    <property type="protein sequence ID" value="HNAJ_0000591301-mRNA-1"/>
    <property type="gene ID" value="HNAJ_0000591301"/>
</dbReference>
<feature type="compositionally biased region" description="Polar residues" evidence="1">
    <location>
        <begin position="53"/>
        <end position="74"/>
    </location>
</feature>
<feature type="region of interest" description="Disordered" evidence="1">
    <location>
        <begin position="455"/>
        <end position="477"/>
    </location>
</feature>
<organism evidence="5">
    <name type="scientific">Rodentolepis nana</name>
    <name type="common">Dwarf tapeworm</name>
    <name type="synonym">Hymenolepis nana</name>
    <dbReference type="NCBI Taxonomy" id="102285"/>
    <lineage>
        <taxon>Eukaryota</taxon>
        <taxon>Metazoa</taxon>
        <taxon>Spiralia</taxon>
        <taxon>Lophotrochozoa</taxon>
        <taxon>Platyhelminthes</taxon>
        <taxon>Cestoda</taxon>
        <taxon>Eucestoda</taxon>
        <taxon>Cyclophyllidea</taxon>
        <taxon>Hymenolepididae</taxon>
        <taxon>Rodentolepis</taxon>
    </lineage>
</organism>
<evidence type="ECO:0000313" key="5">
    <source>
        <dbReference type="WBParaSite" id="HNAJ_0000591301-mRNA-1"/>
    </source>
</evidence>
<feature type="region of interest" description="Disordered" evidence="1">
    <location>
        <begin position="358"/>
        <end position="377"/>
    </location>
</feature>
<protein>
    <submittedName>
        <fullName evidence="5">DH domain-containing protein</fullName>
    </submittedName>
</protein>
<dbReference type="InterPro" id="IPR000219">
    <property type="entry name" value="DH_dom"/>
</dbReference>
<dbReference type="GO" id="GO:0005085">
    <property type="term" value="F:guanyl-nucleotide exchange factor activity"/>
    <property type="evidence" value="ECO:0007669"/>
    <property type="project" value="InterPro"/>
</dbReference>
<dbReference type="STRING" id="102285.A0A0R3TFS2"/>
<feature type="compositionally biased region" description="Basic residues" evidence="1">
    <location>
        <begin position="42"/>
        <end position="52"/>
    </location>
</feature>
<keyword evidence="4" id="KW-1185">Reference proteome</keyword>
<dbReference type="AlphaFoldDB" id="A0A0R3TFS2"/>
<feature type="region of interest" description="Disordered" evidence="1">
    <location>
        <begin position="391"/>
        <end position="414"/>
    </location>
</feature>
<dbReference type="GO" id="GO:0005737">
    <property type="term" value="C:cytoplasm"/>
    <property type="evidence" value="ECO:0007669"/>
    <property type="project" value="TreeGrafter"/>
</dbReference>
<accession>A0A0R3TFS2</accession>
<dbReference type="Pfam" id="PF00621">
    <property type="entry name" value="RhoGEF"/>
    <property type="match status" value="1"/>
</dbReference>
<sequence length="477" mass="54129">MKHAYDQMPQNIRQPEALSAGSSREETTFRPHRYRPNASTHQPHRPHRRHLSSKSTGENEIKSSSNCNEVSQDSSSPFSVLLEMIEGRRPLGTNHNSSYCGAPVWSTSSLFKLYTRYLSEFSGSIQTLSKMKTGPASLRKQLRQLQSHPTCEFNDITTYLLAPVQRLPRYRLLIQKMIQYTEKMYRLLGIKSTRKQDSRKVTPDLPSLEELKRADDSLHKMLMELDEMMDMDMMDFKMECISRGVEGTQKSAKKNSETDMYKMVCSNNCSENGIKRTISKILPGEVYGEEHISRCQRSQSLVGPEGRKSRARSIGRTGLWNRLKRLRFTFSSSHNYSEDKEAVTKQTAPFLASVSAKGSVDDKDSQKPIPLSTSVSPNIASPGIVQFKETSSNQMTVERTGSNPEDDYTSKVESWNKMPSARLYARTTPNRSTTKRPLQTINHVQKRHAVSSDEVNNNLNSSNVVSTNKVHIRSSMD</sequence>
<dbReference type="Gene3D" id="1.20.900.10">
    <property type="entry name" value="Dbl homology (DH) domain"/>
    <property type="match status" value="1"/>
</dbReference>
<dbReference type="SUPFAM" id="SSF48065">
    <property type="entry name" value="DBL homology domain (DH-domain)"/>
    <property type="match status" value="1"/>
</dbReference>
<dbReference type="Proteomes" id="UP000278807">
    <property type="component" value="Unassembled WGS sequence"/>
</dbReference>
<dbReference type="PANTHER" id="PTHR12673:SF159">
    <property type="entry name" value="LD03170P"/>
    <property type="match status" value="1"/>
</dbReference>
<reference evidence="5" key="1">
    <citation type="submission" date="2017-02" db="UniProtKB">
        <authorList>
            <consortium name="WormBaseParasite"/>
        </authorList>
    </citation>
    <scope>IDENTIFICATION</scope>
</reference>
<dbReference type="OrthoDB" id="6288962at2759"/>
<gene>
    <name evidence="3" type="ORF">HNAJ_LOCUS5909</name>
</gene>
<evidence type="ECO:0000313" key="3">
    <source>
        <dbReference type="EMBL" id="VDO01769.1"/>
    </source>
</evidence>
<name>A0A0R3TFS2_RODNA</name>
<reference evidence="3 4" key="2">
    <citation type="submission" date="2018-11" db="EMBL/GenBank/DDBJ databases">
        <authorList>
            <consortium name="Pathogen Informatics"/>
        </authorList>
    </citation>
    <scope>NUCLEOTIDE SEQUENCE [LARGE SCALE GENOMIC DNA]</scope>
</reference>
<evidence type="ECO:0000313" key="4">
    <source>
        <dbReference type="Proteomes" id="UP000278807"/>
    </source>
</evidence>
<dbReference type="PROSITE" id="PS50010">
    <property type="entry name" value="DH_2"/>
    <property type="match status" value="1"/>
</dbReference>
<dbReference type="InterPro" id="IPR051092">
    <property type="entry name" value="FYVE_RhoGEF_PH"/>
</dbReference>
<dbReference type="InterPro" id="IPR035899">
    <property type="entry name" value="DBL_dom_sf"/>
</dbReference>
<proteinExistence type="predicted"/>
<feature type="region of interest" description="Disordered" evidence="1">
    <location>
        <begin position="1"/>
        <end position="74"/>
    </location>
</feature>
<feature type="compositionally biased region" description="Low complexity" evidence="1">
    <location>
        <begin position="455"/>
        <end position="469"/>
    </location>
</feature>
<dbReference type="EMBL" id="UZAE01005642">
    <property type="protein sequence ID" value="VDO01769.1"/>
    <property type="molecule type" value="Genomic_DNA"/>
</dbReference>
<dbReference type="PANTHER" id="PTHR12673">
    <property type="entry name" value="FACIOGENITAL DYSPLASIA PROTEIN"/>
    <property type="match status" value="1"/>
</dbReference>
<feature type="compositionally biased region" description="Polar residues" evidence="1">
    <location>
        <begin position="391"/>
        <end position="403"/>
    </location>
</feature>
<evidence type="ECO:0000259" key="2">
    <source>
        <dbReference type="PROSITE" id="PS50010"/>
    </source>
</evidence>